<dbReference type="Gene3D" id="1.20.140.10">
    <property type="entry name" value="Butyryl-CoA Dehydrogenase, subunit A, domain 3"/>
    <property type="match status" value="1"/>
</dbReference>
<dbReference type="PANTHER" id="PTHR43292">
    <property type="entry name" value="ACYL-COA DEHYDROGENASE"/>
    <property type="match status" value="1"/>
</dbReference>
<reference evidence="10 11" key="1">
    <citation type="journal article" date="2019" name="Int. J. Syst. Evol. Microbiol.">
        <title>The Global Catalogue of Microorganisms (GCM) 10K type strain sequencing project: providing services to taxonomists for standard genome sequencing and annotation.</title>
        <authorList>
            <consortium name="The Broad Institute Genomics Platform"/>
            <consortium name="The Broad Institute Genome Sequencing Center for Infectious Disease"/>
            <person name="Wu L."/>
            <person name="Ma J."/>
        </authorList>
    </citation>
    <scope>NUCLEOTIDE SEQUENCE [LARGE SCALE GENOMIC DNA]</scope>
    <source>
        <strain evidence="10 11">JCM 11896</strain>
    </source>
</reference>
<dbReference type="SUPFAM" id="SSF56645">
    <property type="entry name" value="Acyl-CoA dehydrogenase NM domain-like"/>
    <property type="match status" value="1"/>
</dbReference>
<evidence type="ECO:0000259" key="7">
    <source>
        <dbReference type="Pfam" id="PF00441"/>
    </source>
</evidence>
<sequence>MSTAGPRRPVDVPDAYHRFADDAAAWLADHVGELPDVDTDEGFAAHRDWEATLHDAGWTGLSWPREYGGAGGDVLHEAIFAEAYERAGGPVRITRPALRFLGPALMHAADPAQRARWLPPMLRAEEIWCQGFSEPGAGSDLAAVGTRAVRRGDDYVVDGQKTWTTYGRHADRMFALVRTGPSGGRHRGLSCLAIDLAAPGVDVRPIRQVHGRAGFAEVFLTGVRVPVADRIGDEDEGWAVAMRLLSFERGPDAGGPARSRRRLAALAADVAATGPQDRAGVERELGALVARTHGYRCHTDRRVTAAWRGEQPGAGSSVVKLYSSELDLDVVELGLDLFGDERTAEGTPEFLDLWHSRAGRVYGGAAEIQRTVVADRLLGLPR</sequence>
<evidence type="ECO:0000313" key="10">
    <source>
        <dbReference type="EMBL" id="GAA1386456.1"/>
    </source>
</evidence>
<dbReference type="Gene3D" id="1.10.540.10">
    <property type="entry name" value="Acyl-CoA dehydrogenase/oxidase, N-terminal domain"/>
    <property type="match status" value="1"/>
</dbReference>
<dbReference type="RefSeq" id="WP_344020809.1">
    <property type="nucleotide sequence ID" value="NZ_BAAAJK010000006.1"/>
</dbReference>
<organism evidence="10 11">
    <name type="scientific">Pseudonocardia kongjuensis</name>
    <dbReference type="NCBI Taxonomy" id="102227"/>
    <lineage>
        <taxon>Bacteria</taxon>
        <taxon>Bacillati</taxon>
        <taxon>Actinomycetota</taxon>
        <taxon>Actinomycetes</taxon>
        <taxon>Pseudonocardiales</taxon>
        <taxon>Pseudonocardiaceae</taxon>
        <taxon>Pseudonocardia</taxon>
    </lineage>
</organism>
<dbReference type="PANTHER" id="PTHR43292:SF3">
    <property type="entry name" value="ACYL-COA DEHYDROGENASE FADE29"/>
    <property type="match status" value="1"/>
</dbReference>
<dbReference type="InterPro" id="IPR052161">
    <property type="entry name" value="Mycobact_Acyl-CoA_DH"/>
</dbReference>
<evidence type="ECO:0000259" key="9">
    <source>
        <dbReference type="Pfam" id="PF02771"/>
    </source>
</evidence>
<dbReference type="Pfam" id="PF00441">
    <property type="entry name" value="Acyl-CoA_dh_1"/>
    <property type="match status" value="1"/>
</dbReference>
<name>A0ABN1XQU4_9PSEU</name>
<dbReference type="InterPro" id="IPR036250">
    <property type="entry name" value="AcylCo_DH-like_C"/>
</dbReference>
<dbReference type="InterPro" id="IPR009100">
    <property type="entry name" value="AcylCoA_DH/oxidase_NM_dom_sf"/>
</dbReference>
<dbReference type="EMBL" id="BAAAJK010000006">
    <property type="protein sequence ID" value="GAA1386456.1"/>
    <property type="molecule type" value="Genomic_DNA"/>
</dbReference>
<feature type="domain" description="Acyl-CoA dehydrogenase/oxidase C-terminal" evidence="7">
    <location>
        <begin position="235"/>
        <end position="378"/>
    </location>
</feature>
<protein>
    <submittedName>
        <fullName evidence="10">Acyl-CoA dehydrogenase family protein</fullName>
    </submittedName>
</protein>
<evidence type="ECO:0000259" key="8">
    <source>
        <dbReference type="Pfam" id="PF02770"/>
    </source>
</evidence>
<keyword evidence="3 6" id="KW-0285">Flavoprotein</keyword>
<comment type="cofactor">
    <cofactor evidence="1 6">
        <name>FAD</name>
        <dbReference type="ChEBI" id="CHEBI:57692"/>
    </cofactor>
</comment>
<keyword evidence="4 6" id="KW-0274">FAD</keyword>
<dbReference type="Pfam" id="PF02770">
    <property type="entry name" value="Acyl-CoA_dh_M"/>
    <property type="match status" value="1"/>
</dbReference>
<dbReference type="InterPro" id="IPR009075">
    <property type="entry name" value="AcylCo_DH/oxidase_C"/>
</dbReference>
<feature type="domain" description="Acyl-CoA dehydrogenase/oxidase N-terminal" evidence="9">
    <location>
        <begin position="17"/>
        <end position="125"/>
    </location>
</feature>
<evidence type="ECO:0000256" key="3">
    <source>
        <dbReference type="ARBA" id="ARBA00022630"/>
    </source>
</evidence>
<feature type="domain" description="Acyl-CoA oxidase/dehydrogenase middle" evidence="8">
    <location>
        <begin position="129"/>
        <end position="217"/>
    </location>
</feature>
<proteinExistence type="inferred from homology"/>
<gene>
    <name evidence="10" type="ORF">GCM10009613_20430</name>
</gene>
<dbReference type="InterPro" id="IPR046373">
    <property type="entry name" value="Acyl-CoA_Oxase/DH_mid-dom_sf"/>
</dbReference>
<evidence type="ECO:0000313" key="11">
    <source>
        <dbReference type="Proteomes" id="UP001501414"/>
    </source>
</evidence>
<dbReference type="Pfam" id="PF02771">
    <property type="entry name" value="Acyl-CoA_dh_N"/>
    <property type="match status" value="1"/>
</dbReference>
<keyword evidence="5 6" id="KW-0560">Oxidoreductase</keyword>
<dbReference type="SUPFAM" id="SSF47203">
    <property type="entry name" value="Acyl-CoA dehydrogenase C-terminal domain-like"/>
    <property type="match status" value="1"/>
</dbReference>
<keyword evidence="11" id="KW-1185">Reference proteome</keyword>
<dbReference type="InterPro" id="IPR037069">
    <property type="entry name" value="AcylCoA_DH/ox_N_sf"/>
</dbReference>
<dbReference type="Proteomes" id="UP001501414">
    <property type="component" value="Unassembled WGS sequence"/>
</dbReference>
<dbReference type="InterPro" id="IPR006091">
    <property type="entry name" value="Acyl-CoA_Oxase/DH_mid-dom"/>
</dbReference>
<evidence type="ECO:0000256" key="2">
    <source>
        <dbReference type="ARBA" id="ARBA00009347"/>
    </source>
</evidence>
<evidence type="ECO:0000256" key="4">
    <source>
        <dbReference type="ARBA" id="ARBA00022827"/>
    </source>
</evidence>
<accession>A0ABN1XQU4</accession>
<dbReference type="InterPro" id="IPR013786">
    <property type="entry name" value="AcylCoA_DH/ox_N"/>
</dbReference>
<dbReference type="Gene3D" id="2.40.110.10">
    <property type="entry name" value="Butyryl-CoA Dehydrogenase, subunit A, domain 2"/>
    <property type="match status" value="1"/>
</dbReference>
<evidence type="ECO:0000256" key="1">
    <source>
        <dbReference type="ARBA" id="ARBA00001974"/>
    </source>
</evidence>
<evidence type="ECO:0000256" key="5">
    <source>
        <dbReference type="ARBA" id="ARBA00023002"/>
    </source>
</evidence>
<comment type="similarity">
    <text evidence="2 6">Belongs to the acyl-CoA dehydrogenase family.</text>
</comment>
<comment type="caution">
    <text evidence="10">The sequence shown here is derived from an EMBL/GenBank/DDBJ whole genome shotgun (WGS) entry which is preliminary data.</text>
</comment>
<evidence type="ECO:0000256" key="6">
    <source>
        <dbReference type="RuleBase" id="RU362125"/>
    </source>
</evidence>